<dbReference type="EC" id="1.1.1.41" evidence="1"/>
<keyword evidence="2" id="KW-1185">Reference proteome</keyword>
<dbReference type="RefSeq" id="WP_006955286.1">
    <property type="nucleotide sequence ID" value="NZ_CH672404.1"/>
</dbReference>
<protein>
    <submittedName>
        <fullName evidence="1">Isocitrate dehydrogenase</fullName>
        <ecNumber evidence="1">1.1.1.41</ecNumber>
    </submittedName>
</protein>
<name>A0ABM9WMJ7_9GAMM</name>
<evidence type="ECO:0000313" key="1">
    <source>
        <dbReference type="EMBL" id="EAQ32148.1"/>
    </source>
</evidence>
<organism evidence="1 2">
    <name type="scientific">Idiomarina baltica OS145</name>
    <dbReference type="NCBI Taxonomy" id="314276"/>
    <lineage>
        <taxon>Bacteria</taxon>
        <taxon>Pseudomonadati</taxon>
        <taxon>Pseudomonadota</taxon>
        <taxon>Gammaproteobacteria</taxon>
        <taxon>Alteromonadales</taxon>
        <taxon>Idiomarinaceae</taxon>
        <taxon>Idiomarina</taxon>
    </lineage>
</organism>
<gene>
    <name evidence="1" type="ORF">OS145_12994</name>
</gene>
<reference evidence="1 2" key="1">
    <citation type="submission" date="2006-01" db="EMBL/GenBank/DDBJ databases">
        <authorList>
            <person name="Brettar I."/>
            <person name="Hofle M."/>
            <person name="Ferriera S."/>
            <person name="Johnson J."/>
            <person name="Kravitz S."/>
            <person name="Halpern A."/>
            <person name="Remington K."/>
            <person name="Beeson K."/>
            <person name="Tran B."/>
            <person name="Rogers Y.-H."/>
            <person name="Friedman R."/>
            <person name="Venter J.C."/>
        </authorList>
    </citation>
    <scope>NUCLEOTIDE SEQUENCE [LARGE SCALE GENOMIC DNA]</scope>
    <source>
        <strain evidence="1 2">OS145</strain>
    </source>
</reference>
<proteinExistence type="predicted"/>
<accession>A0ABM9WMJ7</accession>
<evidence type="ECO:0000313" key="2">
    <source>
        <dbReference type="Proteomes" id="UP000016543"/>
    </source>
</evidence>
<comment type="caution">
    <text evidence="1">The sequence shown here is derived from an EMBL/GenBank/DDBJ whole genome shotgun (WGS) entry which is preliminary data.</text>
</comment>
<sequence>MYMQARYYDPVIGRFYSNDPNCTNVIKKGGSSGRESRAGAVKRIVSEVEAIGDFKNKGEADWLYELIDDRNLEVTVQAGLITVRVLLPLRLAPNGHVQADAIIVGGYSVHGQSTIRHRPDGTYGIYDGKYDFEMHWNMSPREISREMLRNFGTFFGAPISGTPFQIHYHGNVGTVIPYRP</sequence>
<dbReference type="Proteomes" id="UP000016543">
    <property type="component" value="Unassembled WGS sequence"/>
</dbReference>
<keyword evidence="1" id="KW-0560">Oxidoreductase</keyword>
<dbReference type="GO" id="GO:0004449">
    <property type="term" value="F:isocitrate dehydrogenase (NAD+) activity"/>
    <property type="evidence" value="ECO:0007669"/>
    <property type="project" value="UniProtKB-EC"/>
</dbReference>
<dbReference type="EMBL" id="AAMX01000008">
    <property type="protein sequence ID" value="EAQ32148.1"/>
    <property type="molecule type" value="Genomic_DNA"/>
</dbReference>